<dbReference type="AlphaFoldDB" id="A0A3N4ULT7"/>
<accession>A0A3N4ULT7</accession>
<feature type="transmembrane region" description="Helical" evidence="1">
    <location>
        <begin position="21"/>
        <end position="47"/>
    </location>
</feature>
<evidence type="ECO:0000313" key="2">
    <source>
        <dbReference type="EMBL" id="RPE70978.1"/>
    </source>
</evidence>
<gene>
    <name evidence="2" type="ORF">EDD53_0090</name>
</gene>
<protein>
    <recommendedName>
        <fullName evidence="4">Flp pilus assembly pilin Flp</fullName>
    </recommendedName>
</protein>
<proteinExistence type="predicted"/>
<name>A0A3N4ULT7_9RHOB</name>
<dbReference type="EMBL" id="RKQK01000001">
    <property type="protein sequence ID" value="RPE70978.1"/>
    <property type="molecule type" value="Genomic_DNA"/>
</dbReference>
<keyword evidence="1" id="KW-1133">Transmembrane helix</keyword>
<dbReference type="RefSeq" id="WP_342772274.1">
    <property type="nucleotide sequence ID" value="NZ_RKQK01000001.1"/>
</dbReference>
<organism evidence="2 3">
    <name type="scientific">Pacificibacter maritimus</name>
    <dbReference type="NCBI Taxonomy" id="762213"/>
    <lineage>
        <taxon>Bacteria</taxon>
        <taxon>Pseudomonadati</taxon>
        <taxon>Pseudomonadota</taxon>
        <taxon>Alphaproteobacteria</taxon>
        <taxon>Rhodobacterales</taxon>
        <taxon>Roseobacteraceae</taxon>
        <taxon>Pacificibacter</taxon>
    </lineage>
</organism>
<reference evidence="2 3" key="1">
    <citation type="submission" date="2018-11" db="EMBL/GenBank/DDBJ databases">
        <title>Genomic Encyclopedia of Type Strains, Phase IV (KMG-IV): sequencing the most valuable type-strain genomes for metagenomic binning, comparative biology and taxonomic classification.</title>
        <authorList>
            <person name="Goeker M."/>
        </authorList>
    </citation>
    <scope>NUCLEOTIDE SEQUENCE [LARGE SCALE GENOMIC DNA]</scope>
    <source>
        <strain evidence="2 3">DSM 104731</strain>
    </source>
</reference>
<keyword evidence="3" id="KW-1185">Reference proteome</keyword>
<evidence type="ECO:0000313" key="3">
    <source>
        <dbReference type="Proteomes" id="UP000269689"/>
    </source>
</evidence>
<keyword evidence="1" id="KW-0812">Transmembrane</keyword>
<evidence type="ECO:0000256" key="1">
    <source>
        <dbReference type="SAM" id="Phobius"/>
    </source>
</evidence>
<sequence length="74" mass="7584">MLKTLAQKVKSHSALEDGAITVDWVVISAAVIGLAIAVIASISGGAITYATYLNEDVVDIAYEAGYSGKTGVPD</sequence>
<comment type="caution">
    <text evidence="2">The sequence shown here is derived from an EMBL/GenBank/DDBJ whole genome shotgun (WGS) entry which is preliminary data.</text>
</comment>
<evidence type="ECO:0008006" key="4">
    <source>
        <dbReference type="Google" id="ProtNLM"/>
    </source>
</evidence>
<keyword evidence="1" id="KW-0472">Membrane</keyword>
<dbReference type="Proteomes" id="UP000269689">
    <property type="component" value="Unassembled WGS sequence"/>
</dbReference>